<comment type="caution">
    <text evidence="1">The sequence shown here is derived from an EMBL/GenBank/DDBJ whole genome shotgun (WGS) entry which is preliminary data.</text>
</comment>
<organism evidence="1 2">
    <name type="scientific">Giardia duodenalis assemblage B</name>
    <dbReference type="NCBI Taxonomy" id="1394984"/>
    <lineage>
        <taxon>Eukaryota</taxon>
        <taxon>Metamonada</taxon>
        <taxon>Diplomonadida</taxon>
        <taxon>Hexamitidae</taxon>
        <taxon>Giardiinae</taxon>
        <taxon>Giardia</taxon>
    </lineage>
</organism>
<keyword evidence="1" id="KW-0547">Nucleotide-binding</keyword>
<keyword evidence="1" id="KW-0378">Hydrolase</keyword>
<sequence>MCDERLLPIFYPCYASVRLLCLQDCLHRLIVDAVTGKVLERASGSEKAVVGLQGLQHVNRFC</sequence>
<gene>
    <name evidence="1" type="ORF">QR46_4878</name>
</gene>
<reference evidence="1 2" key="1">
    <citation type="journal article" date="2015" name="Mol. Biochem. Parasitol.">
        <title>Identification of polymorphic genes for use in assemblage B genotyping assays through comparative genomics of multiple assemblage B Giardia duodenalis isolates.</title>
        <authorList>
            <person name="Wielinga C."/>
            <person name="Thompson R.C."/>
            <person name="Monis P."/>
            <person name="Ryan U."/>
        </authorList>
    </citation>
    <scope>NUCLEOTIDE SEQUENCE [LARGE SCALE GENOMIC DNA]</scope>
    <source>
        <strain evidence="1 2">BAH15c1</strain>
    </source>
</reference>
<dbReference type="GO" id="GO:0004386">
    <property type="term" value="F:helicase activity"/>
    <property type="evidence" value="ECO:0007669"/>
    <property type="project" value="UniProtKB-KW"/>
</dbReference>
<proteinExistence type="predicted"/>
<protein>
    <submittedName>
        <fullName evidence="1">Putative atp-dependent RNA helicase k03h1.2 in chromosome iii</fullName>
    </submittedName>
</protein>
<dbReference type="EMBL" id="JXTI01000271">
    <property type="protein sequence ID" value="KWX11167.1"/>
    <property type="molecule type" value="Genomic_DNA"/>
</dbReference>
<dbReference type="VEuPathDB" id="GiardiaDB:QR46_4878"/>
<accession>A0A132NM71</accession>
<evidence type="ECO:0000313" key="2">
    <source>
        <dbReference type="Proteomes" id="UP000070089"/>
    </source>
</evidence>
<evidence type="ECO:0000313" key="1">
    <source>
        <dbReference type="EMBL" id="KWX11167.1"/>
    </source>
</evidence>
<keyword evidence="1" id="KW-0347">Helicase</keyword>
<name>A0A132NM71_GIAIN</name>
<keyword evidence="1" id="KW-0067">ATP-binding</keyword>
<dbReference type="Proteomes" id="UP000070089">
    <property type="component" value="Unassembled WGS sequence"/>
</dbReference>
<dbReference type="AlphaFoldDB" id="A0A132NM71"/>